<feature type="transmembrane region" description="Helical" evidence="1">
    <location>
        <begin position="340"/>
        <end position="363"/>
    </location>
</feature>
<evidence type="ECO:0000256" key="1">
    <source>
        <dbReference type="SAM" id="Phobius"/>
    </source>
</evidence>
<proteinExistence type="predicted"/>
<keyword evidence="1" id="KW-0472">Membrane</keyword>
<feature type="transmembrane region" description="Helical" evidence="1">
    <location>
        <begin position="193"/>
        <end position="214"/>
    </location>
</feature>
<dbReference type="CDD" id="cd01949">
    <property type="entry name" value="GGDEF"/>
    <property type="match status" value="1"/>
</dbReference>
<dbReference type="EMBL" id="CP116346">
    <property type="protein sequence ID" value="WIT11630.1"/>
    <property type="molecule type" value="Genomic_DNA"/>
</dbReference>
<dbReference type="InterPro" id="IPR029787">
    <property type="entry name" value="Nucleotide_cyclase"/>
</dbReference>
<evidence type="ECO:0000313" key="5">
    <source>
        <dbReference type="Proteomes" id="UP001177769"/>
    </source>
</evidence>
<evidence type="ECO:0000256" key="2">
    <source>
        <dbReference type="SAM" id="SignalP"/>
    </source>
</evidence>
<dbReference type="AlphaFoldDB" id="A0AA95SNT4"/>
<accession>A0AA95SNT4</accession>
<sequence>MADPVVPLNRLWQLLRCLLLSWLCLAGAAQAAELGTGAARVELWPSLSMLAETGPRLSAQVALAAAQAGQFGRPDGAKGALGLRQGAVWLRIPLQVASQDDGEWVLELDYPPLNHVEVYLLYQGQILQQATLGNLQPRATRPLASRNHALPLSLPPGRRSELLLRVQTQGAMTVPITLAKPAAYQSHALSEQLLQGLLNGLGLALLVYSLAQWLSLREPLFAKYALLITGSLLFSLLQFGTGAQFLWPDSIWMEQHAGGLSALIAACGSYLFIEQALQGSSLLFRRLMWGGAALTQLSALVFAFDLIDVRVITVIISTLGLAPAVMGLPGALRRARQRDAIGWCLLLAWLVYLLTTAVAIGVIKGRLDANFWTLHAFQFGASFDMLMFMRVLGLRTAAIKQAAAEARHERDLLHALAHTDALTGLANRRGLQLRMDELLARRRPEHQLALFLLDLNGFKQVNDRHGHETGDALLVAVARRLQAKLHPGDLVARLGGDEFVVVCAELSQPQQAEALGERLLEAFSSPFQIGTLSCELGMALGQALAPQDGGGLPELLAHADAAMYRGKRAQSAAAFFAP</sequence>
<feature type="transmembrane region" description="Helical" evidence="1">
    <location>
        <begin position="285"/>
        <end position="304"/>
    </location>
</feature>
<protein>
    <submittedName>
        <fullName evidence="4">Sensor domain-containing diguanylate cyclase</fullName>
    </submittedName>
</protein>
<feature type="transmembrane region" description="Helical" evidence="1">
    <location>
        <begin position="226"/>
        <end position="247"/>
    </location>
</feature>
<dbReference type="RefSeq" id="WP_285232715.1">
    <property type="nucleotide sequence ID" value="NZ_CP116346.1"/>
</dbReference>
<dbReference type="InterPro" id="IPR000160">
    <property type="entry name" value="GGDEF_dom"/>
</dbReference>
<feature type="transmembrane region" description="Helical" evidence="1">
    <location>
        <begin position="253"/>
        <end position="273"/>
    </location>
</feature>
<dbReference type="Pfam" id="PF07696">
    <property type="entry name" value="7TMR-DISMED2"/>
    <property type="match status" value="1"/>
</dbReference>
<keyword evidence="2" id="KW-0732">Signal</keyword>
<dbReference type="SMART" id="SM00267">
    <property type="entry name" value="GGDEF"/>
    <property type="match status" value="1"/>
</dbReference>
<dbReference type="PANTHER" id="PTHR46663">
    <property type="entry name" value="DIGUANYLATE CYCLASE DGCT-RELATED"/>
    <property type="match status" value="1"/>
</dbReference>
<dbReference type="PANTHER" id="PTHR46663:SF2">
    <property type="entry name" value="GGDEF DOMAIN-CONTAINING PROTEIN"/>
    <property type="match status" value="1"/>
</dbReference>
<keyword evidence="5" id="KW-1185">Reference proteome</keyword>
<name>A0AA95SNT4_9BURK</name>
<dbReference type="Pfam" id="PF07695">
    <property type="entry name" value="7TMR-DISM_7TM"/>
    <property type="match status" value="1"/>
</dbReference>
<dbReference type="Proteomes" id="UP001177769">
    <property type="component" value="Chromosome"/>
</dbReference>
<dbReference type="Pfam" id="PF00990">
    <property type="entry name" value="GGDEF"/>
    <property type="match status" value="1"/>
</dbReference>
<dbReference type="Gene3D" id="3.30.70.270">
    <property type="match status" value="1"/>
</dbReference>
<feature type="chain" id="PRO_5041636488" evidence="2">
    <location>
        <begin position="32"/>
        <end position="578"/>
    </location>
</feature>
<keyword evidence="1" id="KW-1133">Transmembrane helix</keyword>
<dbReference type="PROSITE" id="PS50887">
    <property type="entry name" value="GGDEF"/>
    <property type="match status" value="1"/>
</dbReference>
<reference evidence="4" key="1">
    <citation type="submission" date="2023-01" db="EMBL/GenBank/DDBJ databases">
        <title>Whole genome sequence of Paucibacter sp. S2-9 isolated from pond sediment.</title>
        <authorList>
            <person name="Jung J.Y."/>
        </authorList>
    </citation>
    <scope>NUCLEOTIDE SEQUENCE</scope>
    <source>
        <strain evidence="4">S2-9</strain>
    </source>
</reference>
<dbReference type="SUPFAM" id="SSF55073">
    <property type="entry name" value="Nucleotide cyclase"/>
    <property type="match status" value="1"/>
</dbReference>
<evidence type="ECO:0000259" key="3">
    <source>
        <dbReference type="PROSITE" id="PS50887"/>
    </source>
</evidence>
<dbReference type="NCBIfam" id="TIGR00254">
    <property type="entry name" value="GGDEF"/>
    <property type="match status" value="1"/>
</dbReference>
<feature type="signal peptide" evidence="2">
    <location>
        <begin position="1"/>
        <end position="31"/>
    </location>
</feature>
<feature type="transmembrane region" description="Helical" evidence="1">
    <location>
        <begin position="369"/>
        <end position="392"/>
    </location>
</feature>
<feature type="domain" description="GGDEF" evidence="3">
    <location>
        <begin position="446"/>
        <end position="578"/>
    </location>
</feature>
<dbReference type="InterPro" id="IPR052163">
    <property type="entry name" value="DGC-Regulatory_Protein"/>
</dbReference>
<gene>
    <name evidence="4" type="ORF">PFX98_22510</name>
</gene>
<keyword evidence="1" id="KW-0812">Transmembrane</keyword>
<dbReference type="Gene3D" id="2.60.40.2380">
    <property type="match status" value="1"/>
</dbReference>
<evidence type="ECO:0000313" key="4">
    <source>
        <dbReference type="EMBL" id="WIT11630.1"/>
    </source>
</evidence>
<feature type="transmembrane region" description="Helical" evidence="1">
    <location>
        <begin position="310"/>
        <end position="328"/>
    </location>
</feature>
<dbReference type="KEGG" id="pais:PFX98_22510"/>
<dbReference type="InterPro" id="IPR011622">
    <property type="entry name" value="7TMR_DISM_rcpt_extracell_dom2"/>
</dbReference>
<dbReference type="InterPro" id="IPR011623">
    <property type="entry name" value="7TMR_DISM_rcpt_extracell_dom1"/>
</dbReference>
<dbReference type="InterPro" id="IPR043128">
    <property type="entry name" value="Rev_trsase/Diguanyl_cyclase"/>
</dbReference>
<organism evidence="4 5">
    <name type="scientific">Paucibacter sediminis</name>
    <dbReference type="NCBI Taxonomy" id="3019553"/>
    <lineage>
        <taxon>Bacteria</taxon>
        <taxon>Pseudomonadati</taxon>
        <taxon>Pseudomonadota</taxon>
        <taxon>Betaproteobacteria</taxon>
        <taxon>Burkholderiales</taxon>
        <taxon>Sphaerotilaceae</taxon>
        <taxon>Roseateles</taxon>
    </lineage>
</organism>